<keyword evidence="5" id="KW-0378">Hydrolase</keyword>
<keyword evidence="3" id="KW-0812">Transmembrane</keyword>
<protein>
    <submittedName>
        <fullName evidence="5">A24 family peptidase</fullName>
        <ecNumber evidence="5">3.4.23.-</ecNumber>
    </submittedName>
</protein>
<evidence type="ECO:0000256" key="3">
    <source>
        <dbReference type="SAM" id="Phobius"/>
    </source>
</evidence>
<name>A0ABU4ZLM7_9HYPH</name>
<dbReference type="EMBL" id="JAVIJF010000010">
    <property type="protein sequence ID" value="MDX8525895.1"/>
    <property type="molecule type" value="Genomic_DNA"/>
</dbReference>
<keyword evidence="6" id="KW-1185">Reference proteome</keyword>
<evidence type="ECO:0000313" key="6">
    <source>
        <dbReference type="Proteomes" id="UP001276840"/>
    </source>
</evidence>
<dbReference type="InterPro" id="IPR014032">
    <property type="entry name" value="Peptidase_A24A_bac"/>
</dbReference>
<accession>A0ABU4ZLM7</accession>
<dbReference type="InterPro" id="IPR000045">
    <property type="entry name" value="Prepilin_IV_endopep_pep"/>
</dbReference>
<evidence type="ECO:0000256" key="2">
    <source>
        <dbReference type="RuleBase" id="RU003793"/>
    </source>
</evidence>
<organism evidence="5 6">
    <name type="scientific">Mesorhizobium montanum</name>
    <dbReference type="NCBI Taxonomy" id="3072323"/>
    <lineage>
        <taxon>Bacteria</taxon>
        <taxon>Pseudomonadati</taxon>
        <taxon>Pseudomonadota</taxon>
        <taxon>Alphaproteobacteria</taxon>
        <taxon>Hyphomicrobiales</taxon>
        <taxon>Phyllobacteriaceae</taxon>
        <taxon>Mesorhizobium</taxon>
    </lineage>
</organism>
<dbReference type="Gene3D" id="1.20.120.1220">
    <property type="match status" value="1"/>
</dbReference>
<feature type="transmembrane region" description="Helical" evidence="3">
    <location>
        <begin position="6"/>
        <end position="25"/>
    </location>
</feature>
<keyword evidence="3" id="KW-0472">Membrane</keyword>
<comment type="similarity">
    <text evidence="1 2">Belongs to the peptidase A24 family.</text>
</comment>
<evidence type="ECO:0000313" key="5">
    <source>
        <dbReference type="EMBL" id="MDX8525895.1"/>
    </source>
</evidence>
<dbReference type="PANTHER" id="PTHR30487">
    <property type="entry name" value="TYPE 4 PREPILIN-LIKE PROTEINS LEADER PEPTIDE-PROCESSING ENZYME"/>
    <property type="match status" value="1"/>
</dbReference>
<dbReference type="GO" id="GO:0016787">
    <property type="term" value="F:hydrolase activity"/>
    <property type="evidence" value="ECO:0007669"/>
    <property type="project" value="UniProtKB-KW"/>
</dbReference>
<sequence>MQADVATLIVAGLALAAILVAIAVVDFRRLVIPDLLNVALATGGFGFQLIVQRDNAALQVLIAASTLAVFWALRRGHFLLTGRIGLGLGDVKMLGAAALWINPLLLPVLLFIASAAALLFIGGQVVAAGPAAARSRVPFGPFIALGLGCSWALEQFVGLNLGIL</sequence>
<keyword evidence="3" id="KW-1133">Transmembrane helix</keyword>
<dbReference type="PANTHER" id="PTHR30487:SF0">
    <property type="entry name" value="PREPILIN LEADER PEPTIDASE_N-METHYLTRANSFERASE-RELATED"/>
    <property type="match status" value="1"/>
</dbReference>
<proteinExistence type="inferred from homology"/>
<feature type="transmembrane region" description="Helical" evidence="3">
    <location>
        <begin position="94"/>
        <end position="122"/>
    </location>
</feature>
<feature type="transmembrane region" description="Helical" evidence="3">
    <location>
        <begin position="142"/>
        <end position="163"/>
    </location>
</feature>
<gene>
    <name evidence="5" type="ORF">RFM68_15385</name>
</gene>
<reference evidence="5 6" key="1">
    <citation type="submission" date="2023-08" db="EMBL/GenBank/DDBJ databases">
        <title>Implementing the SeqCode for naming new Mesorhizobium species isolated from Vachellia karroo root nodules.</title>
        <authorList>
            <person name="Van Lill M."/>
        </authorList>
    </citation>
    <scope>NUCLEOTIDE SEQUENCE [LARGE SCALE GENOMIC DNA]</scope>
    <source>
        <strain evidence="5 6">MSK 1335</strain>
    </source>
</reference>
<dbReference type="EC" id="3.4.23.-" evidence="5"/>
<dbReference type="Pfam" id="PF01478">
    <property type="entry name" value="Peptidase_A24"/>
    <property type="match status" value="1"/>
</dbReference>
<feature type="transmembrane region" description="Helical" evidence="3">
    <location>
        <begin position="32"/>
        <end position="50"/>
    </location>
</feature>
<dbReference type="RefSeq" id="WP_320233833.1">
    <property type="nucleotide sequence ID" value="NZ_JAVIJF010000010.1"/>
</dbReference>
<feature type="domain" description="Prepilin type IV endopeptidase peptidase" evidence="4">
    <location>
        <begin position="14"/>
        <end position="121"/>
    </location>
</feature>
<comment type="caution">
    <text evidence="5">The sequence shown here is derived from an EMBL/GenBank/DDBJ whole genome shotgun (WGS) entry which is preliminary data.</text>
</comment>
<dbReference type="Proteomes" id="UP001276840">
    <property type="component" value="Unassembled WGS sequence"/>
</dbReference>
<evidence type="ECO:0000259" key="4">
    <source>
        <dbReference type="Pfam" id="PF01478"/>
    </source>
</evidence>
<feature type="transmembrane region" description="Helical" evidence="3">
    <location>
        <begin position="56"/>
        <end position="73"/>
    </location>
</feature>
<dbReference type="InterPro" id="IPR050882">
    <property type="entry name" value="Prepilin_peptidase/N-MTase"/>
</dbReference>
<evidence type="ECO:0000256" key="1">
    <source>
        <dbReference type="ARBA" id="ARBA00005801"/>
    </source>
</evidence>
<dbReference type="PRINTS" id="PR00864">
    <property type="entry name" value="PREPILNPTASE"/>
</dbReference>